<feature type="domain" description="YhdP central" evidence="3">
    <location>
        <begin position="12"/>
        <end position="1222"/>
    </location>
</feature>
<keyword evidence="2" id="KW-1133">Transmembrane helix</keyword>
<keyword evidence="2" id="KW-0812">Transmembrane</keyword>
<feature type="transmembrane region" description="Helical" evidence="2">
    <location>
        <begin position="12"/>
        <end position="37"/>
    </location>
</feature>
<keyword evidence="5" id="KW-1185">Reference proteome</keyword>
<reference evidence="4 5" key="1">
    <citation type="journal article" date="2014" name="PLoS ONE">
        <title>Physiological and genomic features of a novel sulfur-oxidizing gammaproteobacterium belonging to a previously uncultivated symbiotic lineage isolated from a hydrothermal vent.</title>
        <authorList>
            <person name="Nunoura T."/>
            <person name="Takaki Y."/>
            <person name="Kazama H."/>
            <person name="Kakuta J."/>
            <person name="Shimamura S."/>
            <person name="Makita H."/>
            <person name="Hirai M."/>
            <person name="Miyazaki M."/>
            <person name="Takai K."/>
        </authorList>
    </citation>
    <scope>NUCLEOTIDE SEQUENCE [LARGE SCALE GENOMIC DNA]</scope>
    <source>
        <strain evidence="4 5">Hiromi1</strain>
    </source>
</reference>
<dbReference type="InterPro" id="IPR011836">
    <property type="entry name" value="YhdP"/>
</dbReference>
<gene>
    <name evidence="4" type="ORF">TBH_C0185</name>
</gene>
<keyword evidence="2" id="KW-0472">Membrane</keyword>
<evidence type="ECO:0000313" key="4">
    <source>
        <dbReference type="EMBL" id="BAO43133.1"/>
    </source>
</evidence>
<accession>A0A7U6JGU3</accession>
<evidence type="ECO:0000313" key="5">
    <source>
        <dbReference type="Proteomes" id="UP000031631"/>
    </source>
</evidence>
<protein>
    <recommendedName>
        <fullName evidence="3">YhdP central domain-containing protein</fullName>
    </recommendedName>
</protein>
<dbReference type="AlphaFoldDB" id="A0A7U6JGU3"/>
<dbReference type="KEGG" id="tbn:TBH_C0185"/>
<sequence>MFWSIFRGFGTFVTRLLYLIIIIGAVAKVLTFSFALYAESHKDVIESLASRFVGTPVRFARIQTYWAGVTPRIWVRQLTLGEKEQLTLGDTLVGLNLRALPRWRKNLPLNIRLEGTRIQVLRDARGKTRILGVLQHQQGINLPAYIHLADATLDWVDEKRHTGIHQEHLSVQLVTRGKHSSLRIASAREGFQVRGEINGSITGSDWSGQFWSRGDALKSEKFLQAYLPDGYFLSNLQLSYQLWSYWKAGAHTATRILFDMDAVELHAPDGGALALSALQGDLFYRKQKQDWTLQLDKLQLRINDQSLEETRMALQERDGRFHLGISRIDLATISPLLALLPDDHPVKPLLRSLAPKGELTDLHASTSNPLFAGLRVHGRFDGVSLQPWKKLPGLSNFSGRLTLDDKRLLLDLDTTKAKITFNTLFREALDIERLQGRLQWKRQADGAWIIQGDQLFLDTPDLQTISRLKVEHTPGQPPILDMQTDFHHGIGRNAGRYYPVGIMKSNLVKWLDESIVSGQVNQGSFLFYGPLAKGHFPFHKTHDGHFEITFDVDKLELAYRKEWPPLRQVQGRVRFHNNDLSIHANRGRIYNSRISHAKAVIRSLKPLAPIQVSGSVAGPGNDPLRLLRDSPLRQTFASRIQGMALDGNIKLRMDLDIPLHHSRSKKKPQVAFSTLVNFKGNKLILQQQQLVLQDIKGQLKINNSGLHAKNLQSTALSGPLSIDIAPNKLGTGITARGNLPAEGIVAQYPWLQPLSLSGRTGLDITLDIPGLNHPDRNSILQISSSLQGMAVNLPEPLGKKAGSSIPLNINMQLNADSFQHTTLKYGNRINLTLKQDQEKGTDVFLDLSSLPLRPWTAHLGNSRKPPGDISSLHNLVLSIDTLTVPPLKTGKFKLNLKRQGDAWQGEINADSLKGELSFASDITSRPLVLRLQQLAMDTLTDSPADKDQSGNEASPQLQPRNFPSLDITSESVLLNGANLGRLKLHSRLEDDHQAINELELHGKLLDLSAHGNWEPGAHGSITWIKGALTSDNMGKLLKKALHKDLLFGSRTYLSFDLSWPGAPFHPDLEQLQGQAQLDMARGRFLNFKPGLARVLGLINFQSLGRRLKLDFKDVYKEGLAFDTILGNFQFDAGYLYTNNLEVSGPSATILIAGSMDLINETYDQVLSVSPRLDATLPVASAIVGGPAAGVAILLAQQAFSKDLEKAQRITYNISGTWDDPQVTRLRQDEIKEDSPANLLDQ</sequence>
<dbReference type="NCBIfam" id="TIGR02099">
    <property type="entry name" value="YhdP family protein"/>
    <property type="match status" value="1"/>
</dbReference>
<organism evidence="4 5">
    <name type="scientific">Thiolapillus brandeum</name>
    <dbReference type="NCBI Taxonomy" id="1076588"/>
    <lineage>
        <taxon>Bacteria</taxon>
        <taxon>Pseudomonadati</taxon>
        <taxon>Pseudomonadota</taxon>
        <taxon>Gammaproteobacteria</taxon>
        <taxon>Chromatiales</taxon>
        <taxon>Sedimenticolaceae</taxon>
        <taxon>Thiolapillus</taxon>
    </lineage>
</organism>
<feature type="compositionally biased region" description="Polar residues" evidence="1">
    <location>
        <begin position="950"/>
        <end position="962"/>
    </location>
</feature>
<evidence type="ECO:0000259" key="3">
    <source>
        <dbReference type="Pfam" id="PF13116"/>
    </source>
</evidence>
<proteinExistence type="predicted"/>
<evidence type="ECO:0000256" key="1">
    <source>
        <dbReference type="SAM" id="MobiDB-lite"/>
    </source>
</evidence>
<dbReference type="InterPro" id="IPR025263">
    <property type="entry name" value="YhdP_central"/>
</dbReference>
<dbReference type="PANTHER" id="PTHR38690">
    <property type="entry name" value="PROTEASE-RELATED"/>
    <property type="match status" value="1"/>
</dbReference>
<dbReference type="OrthoDB" id="9762238at2"/>
<evidence type="ECO:0000256" key="2">
    <source>
        <dbReference type="SAM" id="Phobius"/>
    </source>
</evidence>
<name>A0A7U6JGU3_9GAMM</name>
<feature type="region of interest" description="Disordered" evidence="1">
    <location>
        <begin position="940"/>
        <end position="962"/>
    </location>
</feature>
<dbReference type="Proteomes" id="UP000031631">
    <property type="component" value="Chromosome"/>
</dbReference>
<dbReference type="Pfam" id="PF13116">
    <property type="entry name" value="YhdP"/>
    <property type="match status" value="1"/>
</dbReference>
<dbReference type="PANTHER" id="PTHR38690:SF1">
    <property type="entry name" value="PROTEASE"/>
    <property type="match status" value="1"/>
</dbReference>
<dbReference type="EMBL" id="AP012273">
    <property type="protein sequence ID" value="BAO43133.1"/>
    <property type="molecule type" value="Genomic_DNA"/>
</dbReference>
<dbReference type="RefSeq" id="WP_041064442.1">
    <property type="nucleotide sequence ID" value="NZ_AP012273.1"/>
</dbReference>